<protein>
    <submittedName>
        <fullName evidence="1">Uncharacterized protein</fullName>
    </submittedName>
</protein>
<evidence type="ECO:0000313" key="1">
    <source>
        <dbReference type="EMBL" id="MBX03408.1"/>
    </source>
</evidence>
<organism evidence="1">
    <name type="scientific">Rhizophora mucronata</name>
    <name type="common">Asiatic mangrove</name>
    <dbReference type="NCBI Taxonomy" id="61149"/>
    <lineage>
        <taxon>Eukaryota</taxon>
        <taxon>Viridiplantae</taxon>
        <taxon>Streptophyta</taxon>
        <taxon>Embryophyta</taxon>
        <taxon>Tracheophyta</taxon>
        <taxon>Spermatophyta</taxon>
        <taxon>Magnoliopsida</taxon>
        <taxon>eudicotyledons</taxon>
        <taxon>Gunneridae</taxon>
        <taxon>Pentapetalae</taxon>
        <taxon>rosids</taxon>
        <taxon>fabids</taxon>
        <taxon>Malpighiales</taxon>
        <taxon>Rhizophoraceae</taxon>
        <taxon>Rhizophora</taxon>
    </lineage>
</organism>
<sequence>MTAHIHSIAREANSCPYFLLNIPNRDLMAFTAFSLINDSSNLFKSSSNSSDVLKLARSGSVRILCYHYQQFQSACRVAVDSC</sequence>
<reference evidence="1" key="1">
    <citation type="submission" date="2018-02" db="EMBL/GenBank/DDBJ databases">
        <title>Rhizophora mucronata_Transcriptome.</title>
        <authorList>
            <person name="Meera S.P."/>
            <person name="Sreeshan A."/>
            <person name="Augustine A."/>
        </authorList>
    </citation>
    <scope>NUCLEOTIDE SEQUENCE</scope>
    <source>
        <tissue evidence="1">Leaf</tissue>
    </source>
</reference>
<accession>A0A2P2KCE4</accession>
<dbReference type="AlphaFoldDB" id="A0A2P2KCE4"/>
<dbReference type="EMBL" id="GGEC01022924">
    <property type="protein sequence ID" value="MBX03408.1"/>
    <property type="molecule type" value="Transcribed_RNA"/>
</dbReference>
<name>A0A2P2KCE4_RHIMU</name>
<proteinExistence type="predicted"/>